<evidence type="ECO:0000256" key="3">
    <source>
        <dbReference type="ARBA" id="ARBA00022989"/>
    </source>
</evidence>
<organism evidence="8 9">
    <name type="scientific">Basidiobolus ranarum</name>
    <dbReference type="NCBI Taxonomy" id="34480"/>
    <lineage>
        <taxon>Eukaryota</taxon>
        <taxon>Fungi</taxon>
        <taxon>Fungi incertae sedis</taxon>
        <taxon>Zoopagomycota</taxon>
        <taxon>Entomophthoromycotina</taxon>
        <taxon>Basidiobolomycetes</taxon>
        <taxon>Basidiobolales</taxon>
        <taxon>Basidiobolaceae</taxon>
        <taxon>Basidiobolus</taxon>
    </lineage>
</organism>
<dbReference type="InterPro" id="IPR050186">
    <property type="entry name" value="TPT_transporter"/>
</dbReference>
<feature type="transmembrane region" description="Helical" evidence="6">
    <location>
        <begin position="311"/>
        <end position="330"/>
    </location>
</feature>
<feature type="region of interest" description="Disordered" evidence="5">
    <location>
        <begin position="19"/>
        <end position="39"/>
    </location>
</feature>
<dbReference type="PANTHER" id="PTHR11132">
    <property type="entry name" value="SOLUTE CARRIER FAMILY 35"/>
    <property type="match status" value="1"/>
</dbReference>
<feature type="transmembrane region" description="Helical" evidence="6">
    <location>
        <begin position="253"/>
        <end position="277"/>
    </location>
</feature>
<feature type="transmembrane region" description="Helical" evidence="6">
    <location>
        <begin position="112"/>
        <end position="130"/>
    </location>
</feature>
<keyword evidence="9" id="KW-1185">Reference proteome</keyword>
<feature type="transmembrane region" description="Helical" evidence="6">
    <location>
        <begin position="222"/>
        <end position="241"/>
    </location>
</feature>
<keyword evidence="4 6" id="KW-0472">Membrane</keyword>
<dbReference type="InterPro" id="IPR004853">
    <property type="entry name" value="Sugar_P_trans_dom"/>
</dbReference>
<feature type="transmembrane region" description="Helical" evidence="6">
    <location>
        <begin position="136"/>
        <end position="157"/>
    </location>
</feature>
<sequence length="336" mass="37160">MTPQNRDYIQLTVVDDTSKDKNFSGRSTPLPSKLNPLSEPSSTSDFLTPISICINVCSSVGIVLCNKFVFDKYDFKFGTALTVIHFLVTFLGLEVCARLGFFEKKTIRIKEVLGLCVSFCGFVVLTNLSLQHNTVGFYQMAKVLTTPCIAILQTVFYQKTFSTSIKLSLAVICFGVGIASVTDVSLNWVGTFFALAGVLVTSLYQIWIGTKQKSLGVNSWQLLYYQAPISSLMLLCVVPIIDDLPGLMNYSYNIQNVSAILFTGLLAFLVNLSIFMIIGKTSPITYNVVGHFKTCLILVLGFFIFNYPVDIINISGIIIALIGIFSYSKYTMKNPK</sequence>
<evidence type="ECO:0000313" key="8">
    <source>
        <dbReference type="EMBL" id="KAK9694750.1"/>
    </source>
</evidence>
<feature type="transmembrane region" description="Helical" evidence="6">
    <location>
        <begin position="77"/>
        <end position="100"/>
    </location>
</feature>
<dbReference type="EMBL" id="JASJQH010008161">
    <property type="protein sequence ID" value="KAK9694750.1"/>
    <property type="molecule type" value="Genomic_DNA"/>
</dbReference>
<gene>
    <name evidence="8" type="ORF">K7432_013295</name>
</gene>
<dbReference type="Proteomes" id="UP001479436">
    <property type="component" value="Unassembled WGS sequence"/>
</dbReference>
<evidence type="ECO:0000256" key="2">
    <source>
        <dbReference type="ARBA" id="ARBA00022692"/>
    </source>
</evidence>
<dbReference type="Pfam" id="PF03151">
    <property type="entry name" value="TPT"/>
    <property type="match status" value="1"/>
</dbReference>
<reference evidence="8 9" key="1">
    <citation type="submission" date="2023-04" db="EMBL/GenBank/DDBJ databases">
        <title>Genome of Basidiobolus ranarum AG-B5.</title>
        <authorList>
            <person name="Stajich J.E."/>
            <person name="Carter-House D."/>
            <person name="Gryganskyi A."/>
        </authorList>
    </citation>
    <scope>NUCLEOTIDE SEQUENCE [LARGE SCALE GENOMIC DNA]</scope>
    <source>
        <strain evidence="8 9">AG-B5</strain>
    </source>
</reference>
<feature type="transmembrane region" description="Helical" evidence="6">
    <location>
        <begin position="284"/>
        <end position="305"/>
    </location>
</feature>
<comment type="caution">
    <text evidence="8">The sequence shown here is derived from an EMBL/GenBank/DDBJ whole genome shotgun (WGS) entry which is preliminary data.</text>
</comment>
<evidence type="ECO:0000259" key="7">
    <source>
        <dbReference type="Pfam" id="PF03151"/>
    </source>
</evidence>
<evidence type="ECO:0000256" key="6">
    <source>
        <dbReference type="SAM" id="Phobius"/>
    </source>
</evidence>
<evidence type="ECO:0000313" key="9">
    <source>
        <dbReference type="Proteomes" id="UP001479436"/>
    </source>
</evidence>
<evidence type="ECO:0000256" key="5">
    <source>
        <dbReference type="SAM" id="MobiDB-lite"/>
    </source>
</evidence>
<protein>
    <recommendedName>
        <fullName evidence="7">Sugar phosphate transporter domain-containing protein</fullName>
    </recommendedName>
</protein>
<feature type="transmembrane region" description="Helical" evidence="6">
    <location>
        <begin position="164"/>
        <end position="182"/>
    </location>
</feature>
<keyword evidence="2 6" id="KW-0812">Transmembrane</keyword>
<keyword evidence="3 6" id="KW-1133">Transmembrane helix</keyword>
<evidence type="ECO:0000256" key="1">
    <source>
        <dbReference type="ARBA" id="ARBA00004141"/>
    </source>
</evidence>
<evidence type="ECO:0000256" key="4">
    <source>
        <dbReference type="ARBA" id="ARBA00023136"/>
    </source>
</evidence>
<feature type="domain" description="Sugar phosphate transporter" evidence="7">
    <location>
        <begin position="60"/>
        <end position="328"/>
    </location>
</feature>
<comment type="subcellular location">
    <subcellularLocation>
        <location evidence="1">Membrane</location>
        <topology evidence="1">Multi-pass membrane protein</topology>
    </subcellularLocation>
</comment>
<proteinExistence type="predicted"/>
<accession>A0ABR2VR56</accession>
<name>A0ABR2VR56_9FUNG</name>
<feature type="transmembrane region" description="Helical" evidence="6">
    <location>
        <begin position="188"/>
        <end position="210"/>
    </location>
</feature>